<protein>
    <submittedName>
        <fullName evidence="1">Uncharacterized protein</fullName>
    </submittedName>
</protein>
<dbReference type="EMBL" id="ABJD02000101">
    <property type="protein sequence ID" value="EDU58829.1"/>
    <property type="molecule type" value="Genomic_DNA"/>
</dbReference>
<proteinExistence type="predicted"/>
<evidence type="ECO:0000313" key="2">
    <source>
        <dbReference type="Proteomes" id="UP000004506"/>
    </source>
</evidence>
<organism evidence="1 2">
    <name type="scientific">Providencia stuartii ATCC 25827</name>
    <dbReference type="NCBI Taxonomy" id="471874"/>
    <lineage>
        <taxon>Bacteria</taxon>
        <taxon>Pseudomonadati</taxon>
        <taxon>Pseudomonadota</taxon>
        <taxon>Gammaproteobacteria</taxon>
        <taxon>Enterobacterales</taxon>
        <taxon>Morganellaceae</taxon>
        <taxon>Providencia</taxon>
    </lineage>
</organism>
<reference evidence="1 2" key="3">
    <citation type="submission" date="2008-05" db="EMBL/GenBank/DDBJ databases">
        <authorList>
            <person name="Fulton L."/>
            <person name="Clifton S."/>
            <person name="Fulton B."/>
            <person name="Xu J."/>
            <person name="Minx P."/>
            <person name="Pepin K.H."/>
            <person name="Johnson M."/>
            <person name="Thiruvilangam P."/>
            <person name="Bhonagiri V."/>
            <person name="Nash W.E."/>
            <person name="Mardis E.R."/>
            <person name="Wilson R.K."/>
        </authorList>
    </citation>
    <scope>NUCLEOTIDE SEQUENCE [LARGE SCALE GENOMIC DNA]</scope>
    <source>
        <strain evidence="1 2">ATCC 25827</strain>
    </source>
</reference>
<name>A0AA87CQ99_PROST</name>
<evidence type="ECO:0000313" key="1">
    <source>
        <dbReference type="EMBL" id="EDU58829.1"/>
    </source>
</evidence>
<dbReference type="AlphaFoldDB" id="A0AA87CQ99"/>
<accession>A0AA87CQ99</accession>
<sequence length="39" mass="4392">MYNDCFDICIRNALTLCLCMIKSASYGKSDKTSFLYSAT</sequence>
<reference evidence="2" key="2">
    <citation type="submission" date="2008-04" db="EMBL/GenBank/DDBJ databases">
        <title>Draft genome sequence of Providencia stuartii(ATCC 25827).</title>
        <authorList>
            <person name="Sudarsanam P."/>
            <person name="Ley R."/>
            <person name="Guruge J."/>
            <person name="Turnbaugh P.J."/>
            <person name="Mahowald M."/>
            <person name="Liep D."/>
            <person name="Gordon J."/>
        </authorList>
    </citation>
    <scope>NUCLEOTIDE SEQUENCE [LARGE SCALE GENOMIC DNA]</scope>
    <source>
        <strain evidence="2">ATCC 25827</strain>
    </source>
</reference>
<dbReference type="Proteomes" id="UP000004506">
    <property type="component" value="Unassembled WGS sequence"/>
</dbReference>
<reference evidence="2" key="1">
    <citation type="submission" date="2008-04" db="EMBL/GenBank/DDBJ databases">
        <title>Draft genome sequence of Providencia stuartii (ATCC 25827).</title>
        <authorList>
            <person name="Sudarsanam P."/>
            <person name="Ley R."/>
            <person name="Guruge J."/>
            <person name="Turnbaugh P.J."/>
            <person name="Mahowald M."/>
            <person name="Liep D."/>
            <person name="Gordon J."/>
        </authorList>
    </citation>
    <scope>NUCLEOTIDE SEQUENCE [LARGE SCALE GENOMIC DNA]</scope>
    <source>
        <strain evidence="2">ATCC 25827</strain>
    </source>
</reference>
<comment type="caution">
    <text evidence="1">The sequence shown here is derived from an EMBL/GenBank/DDBJ whole genome shotgun (WGS) entry which is preliminary data.</text>
</comment>
<gene>
    <name evidence="1" type="ORF">PROSTU_02010</name>
</gene>